<gene>
    <name evidence="1" type="ORF">PPACK8108_LOCUS11105</name>
    <name evidence="2" type="ORF">PPACK8108_LOCUS12087</name>
</gene>
<name>A0AAV0B4J8_PHAPC</name>
<evidence type="ECO:0000313" key="2">
    <source>
        <dbReference type="EMBL" id="CAH7676978.1"/>
    </source>
</evidence>
<sequence length="191" mass="21644">MALAQITCTFLIDKSSYKHQQDLARRISTTFKICHPSFDLTELNVIFLPIVSSFNGSTFFSKSSMRQIIESGSDVSMIKQSDFKSKDLIINQEALHIDDLTVEEILRITLIVPAGPEFGSQIQKDEFLNRLSKEIRTWILSFEMNDPNGLPSDPLSVPLSSRTDPIIEYRQLEWGSHFANGEIVRAPYGVM</sequence>
<organism evidence="1 3">
    <name type="scientific">Phakopsora pachyrhizi</name>
    <name type="common">Asian soybean rust disease fungus</name>
    <dbReference type="NCBI Taxonomy" id="170000"/>
    <lineage>
        <taxon>Eukaryota</taxon>
        <taxon>Fungi</taxon>
        <taxon>Dikarya</taxon>
        <taxon>Basidiomycota</taxon>
        <taxon>Pucciniomycotina</taxon>
        <taxon>Pucciniomycetes</taxon>
        <taxon>Pucciniales</taxon>
        <taxon>Phakopsoraceae</taxon>
        <taxon>Phakopsora</taxon>
    </lineage>
</organism>
<keyword evidence="3" id="KW-1185">Reference proteome</keyword>
<protein>
    <submittedName>
        <fullName evidence="1">Expressed protein</fullName>
    </submittedName>
</protein>
<evidence type="ECO:0000313" key="3">
    <source>
        <dbReference type="Proteomes" id="UP001153365"/>
    </source>
</evidence>
<comment type="caution">
    <text evidence="1">The sequence shown here is derived from an EMBL/GenBank/DDBJ whole genome shotgun (WGS) entry which is preliminary data.</text>
</comment>
<dbReference type="EMBL" id="CALTRL010002862">
    <property type="protein sequence ID" value="CAH7676978.1"/>
    <property type="molecule type" value="Genomic_DNA"/>
</dbReference>
<proteinExistence type="predicted"/>
<dbReference type="EMBL" id="CALTRL010002556">
    <property type="protein sequence ID" value="CAH7676003.1"/>
    <property type="molecule type" value="Genomic_DNA"/>
</dbReference>
<reference evidence="1" key="1">
    <citation type="submission" date="2022-06" db="EMBL/GenBank/DDBJ databases">
        <authorList>
            <consortium name="SYNGENTA / RWTH Aachen University"/>
        </authorList>
    </citation>
    <scope>NUCLEOTIDE SEQUENCE</scope>
</reference>
<dbReference type="AlphaFoldDB" id="A0AAV0B4J8"/>
<dbReference type="Proteomes" id="UP001153365">
    <property type="component" value="Unassembled WGS sequence"/>
</dbReference>
<evidence type="ECO:0000313" key="1">
    <source>
        <dbReference type="EMBL" id="CAH7676003.1"/>
    </source>
</evidence>
<accession>A0AAV0B4J8</accession>